<dbReference type="PRINTS" id="PR00944">
    <property type="entry name" value="CUEXPORT"/>
</dbReference>
<dbReference type="SUPFAM" id="SSF55008">
    <property type="entry name" value="HMA, heavy metal-associated domain"/>
    <property type="match status" value="1"/>
</dbReference>
<dbReference type="RefSeq" id="WP_088813583.1">
    <property type="nucleotide sequence ID" value="NZ_FYEX01000002.1"/>
</dbReference>
<dbReference type="PROSITE" id="PS50846">
    <property type="entry name" value="HMA_2"/>
    <property type="match status" value="1"/>
</dbReference>
<dbReference type="OrthoDB" id="9813965at2"/>
<dbReference type="AlphaFoldDB" id="A0A212U2X2"/>
<evidence type="ECO:0000313" key="3">
    <source>
        <dbReference type="Proteomes" id="UP000197215"/>
    </source>
</evidence>
<dbReference type="InterPro" id="IPR006121">
    <property type="entry name" value="HMA_dom"/>
</dbReference>
<dbReference type="Pfam" id="PF00403">
    <property type="entry name" value="HMA"/>
    <property type="match status" value="1"/>
</dbReference>
<dbReference type="GO" id="GO:0006825">
    <property type="term" value="P:copper ion transport"/>
    <property type="evidence" value="ECO:0007669"/>
    <property type="project" value="InterPro"/>
</dbReference>
<gene>
    <name evidence="2" type="ORF">SAMN06295916_1666</name>
</gene>
<dbReference type="GO" id="GO:0005507">
    <property type="term" value="F:copper ion binding"/>
    <property type="evidence" value="ECO:0007669"/>
    <property type="project" value="InterPro"/>
</dbReference>
<reference evidence="2 3" key="1">
    <citation type="submission" date="2017-06" db="EMBL/GenBank/DDBJ databases">
        <authorList>
            <person name="Kim H.J."/>
            <person name="Triplett B.A."/>
        </authorList>
    </citation>
    <scope>NUCLEOTIDE SEQUENCE [LARGE SCALE GENOMIC DNA]</scope>
    <source>
        <strain evidence="2 3">MWH-VicM1</strain>
    </source>
</reference>
<evidence type="ECO:0000259" key="1">
    <source>
        <dbReference type="PROSITE" id="PS50846"/>
    </source>
</evidence>
<proteinExistence type="predicted"/>
<dbReference type="CDD" id="cd00371">
    <property type="entry name" value="HMA"/>
    <property type="match status" value="1"/>
</dbReference>
<organism evidence="2 3">
    <name type="scientific">Polynucleobacter victoriensis</name>
    <dbReference type="NCBI Taxonomy" id="2049319"/>
    <lineage>
        <taxon>Bacteria</taxon>
        <taxon>Pseudomonadati</taxon>
        <taxon>Pseudomonadota</taxon>
        <taxon>Betaproteobacteria</taxon>
        <taxon>Burkholderiales</taxon>
        <taxon>Burkholderiaceae</taxon>
        <taxon>Polynucleobacter</taxon>
    </lineage>
</organism>
<dbReference type="Proteomes" id="UP000197215">
    <property type="component" value="Unassembled WGS sequence"/>
</dbReference>
<dbReference type="EMBL" id="FYEX01000002">
    <property type="protein sequence ID" value="SNC72592.1"/>
    <property type="molecule type" value="Genomic_DNA"/>
</dbReference>
<name>A0A212U2X2_9BURK</name>
<keyword evidence="3" id="KW-1185">Reference proteome</keyword>
<dbReference type="Gene3D" id="3.30.70.100">
    <property type="match status" value="1"/>
</dbReference>
<dbReference type="InterPro" id="IPR036163">
    <property type="entry name" value="HMA_dom_sf"/>
</dbReference>
<sequence>MTITLTVNGMNCGHCTQTITKAIMAIDAKATVETDIPSKTVKVSTEVDREKISAAVVDAGYDVLSIV</sequence>
<accession>A0A212U2X2</accession>
<evidence type="ECO:0000313" key="2">
    <source>
        <dbReference type="EMBL" id="SNC72592.1"/>
    </source>
</evidence>
<dbReference type="InterPro" id="IPR000428">
    <property type="entry name" value="Cu-bd"/>
</dbReference>
<feature type="domain" description="HMA" evidence="1">
    <location>
        <begin position="1"/>
        <end position="64"/>
    </location>
</feature>
<protein>
    <submittedName>
        <fullName evidence="2">Copper chaperone</fullName>
    </submittedName>
</protein>